<dbReference type="RefSeq" id="WP_164694862.1">
    <property type="nucleotide sequence ID" value="NZ_JAAIKB010000004.1"/>
</dbReference>
<name>A0A6M1LKX9_9PROT</name>
<evidence type="ECO:0000313" key="3">
    <source>
        <dbReference type="Proteomes" id="UP000475385"/>
    </source>
</evidence>
<feature type="region of interest" description="Disordered" evidence="1">
    <location>
        <begin position="1"/>
        <end position="27"/>
    </location>
</feature>
<gene>
    <name evidence="2" type="ORF">G3576_13220</name>
</gene>
<evidence type="ECO:0000256" key="1">
    <source>
        <dbReference type="SAM" id="MobiDB-lite"/>
    </source>
</evidence>
<accession>A0A6M1LKX9</accession>
<dbReference type="EMBL" id="JAAIKB010000004">
    <property type="protein sequence ID" value="NGM20978.1"/>
    <property type="molecule type" value="Genomic_DNA"/>
</dbReference>
<protein>
    <submittedName>
        <fullName evidence="2">Uncharacterized protein</fullName>
    </submittedName>
</protein>
<dbReference type="Proteomes" id="UP000475385">
    <property type="component" value="Unassembled WGS sequence"/>
</dbReference>
<evidence type="ECO:0000313" key="2">
    <source>
        <dbReference type="EMBL" id="NGM20978.1"/>
    </source>
</evidence>
<keyword evidence="3" id="KW-1185">Reference proteome</keyword>
<proteinExistence type="predicted"/>
<organism evidence="2 3">
    <name type="scientific">Falsiroseomonas algicola</name>
    <dbReference type="NCBI Taxonomy" id="2716930"/>
    <lineage>
        <taxon>Bacteria</taxon>
        <taxon>Pseudomonadati</taxon>
        <taxon>Pseudomonadota</taxon>
        <taxon>Alphaproteobacteria</taxon>
        <taxon>Acetobacterales</taxon>
        <taxon>Roseomonadaceae</taxon>
        <taxon>Falsiroseomonas</taxon>
    </lineage>
</organism>
<comment type="caution">
    <text evidence="2">The sequence shown here is derived from an EMBL/GenBank/DDBJ whole genome shotgun (WGS) entry which is preliminary data.</text>
</comment>
<sequence length="100" mass="10076">MRQPWLQPADTPPPRGVPDDFSPRSATRTAGGAALALALALLVMAAGRSAEILDAAYGLPVVTGTETLIAVAEAWDGAMQAIGVPAAVDAVRAILSAGRA</sequence>
<reference evidence="2 3" key="1">
    <citation type="submission" date="2020-03" db="EMBL/GenBank/DDBJ databases">
        <title>Roseomonas stagni sp. nov., isolated from pond water in Japan.</title>
        <authorList>
            <person name="Furuhata K."/>
            <person name="Miyamoto H."/>
            <person name="Goto K."/>
        </authorList>
    </citation>
    <scope>NUCLEOTIDE SEQUENCE [LARGE SCALE GENOMIC DNA]</scope>
    <source>
        <strain evidence="2 3">PeD5</strain>
    </source>
</reference>
<dbReference type="AlphaFoldDB" id="A0A6M1LKX9"/>